<feature type="transmembrane region" description="Helical" evidence="5">
    <location>
        <begin position="74"/>
        <end position="95"/>
    </location>
</feature>
<proteinExistence type="predicted"/>
<evidence type="ECO:0000256" key="4">
    <source>
        <dbReference type="ARBA" id="ARBA00023136"/>
    </source>
</evidence>
<dbReference type="InterPro" id="IPR007568">
    <property type="entry name" value="RTA1"/>
</dbReference>
<gene>
    <name evidence="6" type="ORF">NA56DRAFT_568557</name>
</gene>
<keyword evidence="3 5" id="KW-1133">Transmembrane helix</keyword>
<dbReference type="GO" id="GO:0005886">
    <property type="term" value="C:plasma membrane"/>
    <property type="evidence" value="ECO:0007669"/>
    <property type="project" value="TreeGrafter"/>
</dbReference>
<feature type="transmembrane region" description="Helical" evidence="5">
    <location>
        <begin position="183"/>
        <end position="207"/>
    </location>
</feature>
<feature type="transmembrane region" description="Helical" evidence="5">
    <location>
        <begin position="228"/>
        <end position="249"/>
    </location>
</feature>
<dbReference type="Pfam" id="PF04479">
    <property type="entry name" value="RTA1"/>
    <property type="match status" value="1"/>
</dbReference>
<sequence length="344" mass="37950">MSNSNLTGWGPNGPHGNITLLYDHSLCTLETCDLTLSSFLYLPSLPGNTIYAAIFGIYLITQLFLGIKHKTWGYMFATVLGLPLEVVGYVGRIMLHYSPFDYNNFLIYLVTLTIAPALLSASIYLCLARIVVVYGENLSRFRPRTYTIVFCTCDLICLVLQALGGAIASGANSDSSSNLGKNLMLAGLIFQDISLALFAICCTDFFLRVRKSKGNWNLRYLDITNSRLFKVFLLGLMTATITIFTRSSYRIVELSGGFNSTLFTSDEAVFMIFEGLMIVIATSCLTLLHPAVCFQGAFASANFSFRIKKDARDKSMISDQESQNSGVPLSLMNELSTEQVGRAK</sequence>
<keyword evidence="2 5" id="KW-0812">Transmembrane</keyword>
<dbReference type="OrthoDB" id="4521223at2759"/>
<evidence type="ECO:0000256" key="5">
    <source>
        <dbReference type="SAM" id="Phobius"/>
    </source>
</evidence>
<feature type="transmembrane region" description="Helical" evidence="5">
    <location>
        <begin position="146"/>
        <end position="171"/>
    </location>
</feature>
<dbReference type="GO" id="GO:0000324">
    <property type="term" value="C:fungal-type vacuole"/>
    <property type="evidence" value="ECO:0007669"/>
    <property type="project" value="TreeGrafter"/>
</dbReference>
<dbReference type="PANTHER" id="PTHR31465">
    <property type="entry name" value="PROTEIN RTA1-RELATED"/>
    <property type="match status" value="1"/>
</dbReference>
<evidence type="ECO:0000313" key="6">
    <source>
        <dbReference type="EMBL" id="PMD23767.1"/>
    </source>
</evidence>
<evidence type="ECO:0000256" key="2">
    <source>
        <dbReference type="ARBA" id="ARBA00022692"/>
    </source>
</evidence>
<feature type="transmembrane region" description="Helical" evidence="5">
    <location>
        <begin position="49"/>
        <end position="67"/>
    </location>
</feature>
<dbReference type="STRING" id="1745343.A0A2J6QBX7"/>
<evidence type="ECO:0000313" key="7">
    <source>
        <dbReference type="Proteomes" id="UP000235672"/>
    </source>
</evidence>
<feature type="transmembrane region" description="Helical" evidence="5">
    <location>
        <begin position="107"/>
        <end position="134"/>
    </location>
</feature>
<dbReference type="AlphaFoldDB" id="A0A2J6QBX7"/>
<accession>A0A2J6QBX7</accession>
<dbReference type="PANTHER" id="PTHR31465:SF9">
    <property type="entry name" value="SPHINGOID LONG-CHAIN BASE TRANSPORTER RSB1"/>
    <property type="match status" value="1"/>
</dbReference>
<evidence type="ECO:0000256" key="1">
    <source>
        <dbReference type="ARBA" id="ARBA00004141"/>
    </source>
</evidence>
<feature type="transmembrane region" description="Helical" evidence="5">
    <location>
        <begin position="269"/>
        <end position="288"/>
    </location>
</feature>
<dbReference type="Proteomes" id="UP000235672">
    <property type="component" value="Unassembled WGS sequence"/>
</dbReference>
<reference evidence="6 7" key="1">
    <citation type="submission" date="2016-05" db="EMBL/GenBank/DDBJ databases">
        <title>A degradative enzymes factory behind the ericoid mycorrhizal symbiosis.</title>
        <authorList>
            <consortium name="DOE Joint Genome Institute"/>
            <person name="Martino E."/>
            <person name="Morin E."/>
            <person name="Grelet G."/>
            <person name="Kuo A."/>
            <person name="Kohler A."/>
            <person name="Daghino S."/>
            <person name="Barry K."/>
            <person name="Choi C."/>
            <person name="Cichocki N."/>
            <person name="Clum A."/>
            <person name="Copeland A."/>
            <person name="Hainaut M."/>
            <person name="Haridas S."/>
            <person name="Labutti K."/>
            <person name="Lindquist E."/>
            <person name="Lipzen A."/>
            <person name="Khouja H.-R."/>
            <person name="Murat C."/>
            <person name="Ohm R."/>
            <person name="Olson A."/>
            <person name="Spatafora J."/>
            <person name="Veneault-Fourrey C."/>
            <person name="Henrissat B."/>
            <person name="Grigoriev I."/>
            <person name="Martin F."/>
            <person name="Perotto S."/>
        </authorList>
    </citation>
    <scope>NUCLEOTIDE SEQUENCE [LARGE SCALE GENOMIC DNA]</scope>
    <source>
        <strain evidence="6 7">UAMH 7357</strain>
    </source>
</reference>
<keyword evidence="4 5" id="KW-0472">Membrane</keyword>
<evidence type="ECO:0000256" key="3">
    <source>
        <dbReference type="ARBA" id="ARBA00022989"/>
    </source>
</evidence>
<name>A0A2J6QBX7_9HELO</name>
<comment type="subcellular location">
    <subcellularLocation>
        <location evidence="1">Membrane</location>
        <topology evidence="1">Multi-pass membrane protein</topology>
    </subcellularLocation>
</comment>
<dbReference type="EMBL" id="KZ613474">
    <property type="protein sequence ID" value="PMD23767.1"/>
    <property type="molecule type" value="Genomic_DNA"/>
</dbReference>
<keyword evidence="7" id="KW-1185">Reference proteome</keyword>
<protein>
    <submittedName>
        <fullName evidence="6">RTA1-domain-containing protein</fullName>
    </submittedName>
</protein>
<organism evidence="6 7">
    <name type="scientific">Hyaloscypha hepaticicola</name>
    <dbReference type="NCBI Taxonomy" id="2082293"/>
    <lineage>
        <taxon>Eukaryota</taxon>
        <taxon>Fungi</taxon>
        <taxon>Dikarya</taxon>
        <taxon>Ascomycota</taxon>
        <taxon>Pezizomycotina</taxon>
        <taxon>Leotiomycetes</taxon>
        <taxon>Helotiales</taxon>
        <taxon>Hyaloscyphaceae</taxon>
        <taxon>Hyaloscypha</taxon>
    </lineage>
</organism>